<dbReference type="EMBL" id="BKCJ011355613">
    <property type="protein sequence ID" value="GFD24832.1"/>
    <property type="molecule type" value="Genomic_DNA"/>
</dbReference>
<dbReference type="PANTHER" id="PTHR47718:SF12">
    <property type="entry name" value="PROTEIN FAR1-RELATED SEQUENCE"/>
    <property type="match status" value="1"/>
</dbReference>
<evidence type="ECO:0000313" key="2">
    <source>
        <dbReference type="EMBL" id="GFD24832.1"/>
    </source>
</evidence>
<sequence>MNAFISDRDAQMLVAKMLKRHERVPQCSFYHHTIKDELCRMFWADETMKCNYVAFGDIVSFDAIFDTNKYDMVFVPFTCIDHHQKCVTFGVALPSDETYESYCWLLEPRGVLKFHGKQPPIAVTDQDGALRMVVLKI</sequence>
<name>A0A699UNL4_TANCI</name>
<reference evidence="2" key="1">
    <citation type="journal article" date="2019" name="Sci. Rep.">
        <title>Draft genome of Tanacetum cinerariifolium, the natural source of mosquito coil.</title>
        <authorList>
            <person name="Yamashiro T."/>
            <person name="Shiraishi A."/>
            <person name="Satake H."/>
            <person name="Nakayama K."/>
        </authorList>
    </citation>
    <scope>NUCLEOTIDE SEQUENCE</scope>
</reference>
<feature type="non-terminal residue" evidence="2">
    <location>
        <position position="137"/>
    </location>
</feature>
<evidence type="ECO:0000259" key="1">
    <source>
        <dbReference type="Pfam" id="PF10551"/>
    </source>
</evidence>
<dbReference type="AlphaFoldDB" id="A0A699UNL4"/>
<gene>
    <name evidence="2" type="ORF">Tci_896801</name>
</gene>
<organism evidence="2">
    <name type="scientific">Tanacetum cinerariifolium</name>
    <name type="common">Dalmatian daisy</name>
    <name type="synonym">Chrysanthemum cinerariifolium</name>
    <dbReference type="NCBI Taxonomy" id="118510"/>
    <lineage>
        <taxon>Eukaryota</taxon>
        <taxon>Viridiplantae</taxon>
        <taxon>Streptophyta</taxon>
        <taxon>Embryophyta</taxon>
        <taxon>Tracheophyta</taxon>
        <taxon>Spermatophyta</taxon>
        <taxon>Magnoliopsida</taxon>
        <taxon>eudicotyledons</taxon>
        <taxon>Gunneridae</taxon>
        <taxon>Pentapetalae</taxon>
        <taxon>asterids</taxon>
        <taxon>campanulids</taxon>
        <taxon>Asterales</taxon>
        <taxon>Asteraceae</taxon>
        <taxon>Asteroideae</taxon>
        <taxon>Anthemideae</taxon>
        <taxon>Anthemidinae</taxon>
        <taxon>Tanacetum</taxon>
    </lineage>
</organism>
<comment type="caution">
    <text evidence="2">The sequence shown here is derived from an EMBL/GenBank/DDBJ whole genome shotgun (WGS) entry which is preliminary data.</text>
</comment>
<dbReference type="InterPro" id="IPR018289">
    <property type="entry name" value="MULE_transposase_dom"/>
</dbReference>
<accession>A0A699UNL4</accession>
<proteinExistence type="predicted"/>
<protein>
    <submittedName>
        <fullName evidence="2">Protein FAR1-related sequence 5-like</fullName>
    </submittedName>
</protein>
<feature type="domain" description="MULE transposase" evidence="1">
    <location>
        <begin position="58"/>
        <end position="131"/>
    </location>
</feature>
<dbReference type="PANTHER" id="PTHR47718">
    <property type="entry name" value="OS01G0519700 PROTEIN"/>
    <property type="match status" value="1"/>
</dbReference>
<dbReference type="Pfam" id="PF10551">
    <property type="entry name" value="MULE"/>
    <property type="match status" value="1"/>
</dbReference>